<evidence type="ECO:0000256" key="2">
    <source>
        <dbReference type="ARBA" id="ARBA00017562"/>
    </source>
</evidence>
<dbReference type="PANTHER" id="PTHR45266:SF3">
    <property type="entry name" value="OXALOACETATE DECARBOXYLASE ALPHA CHAIN"/>
    <property type="match status" value="1"/>
</dbReference>
<dbReference type="OrthoDB" id="9811735at2"/>
<dbReference type="NCBIfam" id="TIGR00531">
    <property type="entry name" value="BCCP"/>
    <property type="match status" value="1"/>
</dbReference>
<dbReference type="AlphaFoldDB" id="G5K038"/>
<dbReference type="Proteomes" id="UP000003330">
    <property type="component" value="Unassembled WGS sequence"/>
</dbReference>
<reference evidence="10 11" key="1">
    <citation type="journal article" date="2014" name="Int. J. Syst. Evol. Microbiol.">
        <title>Phylogenomics and the dynamic genome evolution of the genus Streptococcus.</title>
        <authorList>
            <consortium name="The Broad Institute Genome Sequencing Platform"/>
            <person name="Richards V.P."/>
            <person name="Palmer S.R."/>
            <person name="Pavinski Bitar P.D."/>
            <person name="Qin X."/>
            <person name="Weinstock G.M."/>
            <person name="Highlander S.K."/>
            <person name="Town C.D."/>
            <person name="Burne R.A."/>
            <person name="Stanhope M.J."/>
        </authorList>
    </citation>
    <scope>NUCLEOTIDE SEQUENCE [LARGE SCALE GENOMIC DNA]</scope>
    <source>
        <strain evidence="10 11">707-05</strain>
    </source>
</reference>
<comment type="function">
    <text evidence="8">This protein is a component of the acetyl coenzyme A carboxylase complex; first, biotin carboxylase catalyzes the carboxylation of the carrier protein and then the transcarboxylase transfers the carboxyl group to form malonyl-CoA.</text>
</comment>
<dbReference type="SUPFAM" id="SSF51230">
    <property type="entry name" value="Single hybrid motif"/>
    <property type="match status" value="1"/>
</dbReference>
<keyword evidence="6 8" id="KW-0275">Fatty acid biosynthesis</keyword>
<protein>
    <recommendedName>
        <fullName evidence="2 8">Biotin carboxyl carrier protein of acetyl-CoA carboxylase</fullName>
    </recommendedName>
</protein>
<comment type="caution">
    <text evidence="10">The sequence shown here is derived from an EMBL/GenBank/DDBJ whole genome shotgun (WGS) entry which is preliminary data.</text>
</comment>
<evidence type="ECO:0000256" key="7">
    <source>
        <dbReference type="ARBA" id="ARBA00023267"/>
    </source>
</evidence>
<dbReference type="eggNOG" id="COG0511">
    <property type="taxonomic scope" value="Bacteria"/>
</dbReference>
<dbReference type="UniPathway" id="UPA00094"/>
<evidence type="ECO:0000313" key="10">
    <source>
        <dbReference type="EMBL" id="EHI70837.1"/>
    </source>
</evidence>
<dbReference type="Gene3D" id="2.40.50.100">
    <property type="match status" value="1"/>
</dbReference>
<keyword evidence="4 8" id="KW-0276">Fatty acid metabolism</keyword>
<dbReference type="PRINTS" id="PR01071">
    <property type="entry name" value="ACOABIOTINCC"/>
</dbReference>
<dbReference type="PANTHER" id="PTHR45266">
    <property type="entry name" value="OXALOACETATE DECARBOXYLASE ALPHA CHAIN"/>
    <property type="match status" value="1"/>
</dbReference>
<proteinExistence type="predicted"/>
<evidence type="ECO:0000259" key="9">
    <source>
        <dbReference type="PROSITE" id="PS50968"/>
    </source>
</evidence>
<feature type="domain" description="Lipoyl-binding" evidence="9">
    <location>
        <begin position="84"/>
        <end position="160"/>
    </location>
</feature>
<dbReference type="InterPro" id="IPR000089">
    <property type="entry name" value="Biotin_lipoyl"/>
</dbReference>
<evidence type="ECO:0000256" key="4">
    <source>
        <dbReference type="ARBA" id="ARBA00022832"/>
    </source>
</evidence>
<evidence type="ECO:0000256" key="8">
    <source>
        <dbReference type="RuleBase" id="RU364072"/>
    </source>
</evidence>
<dbReference type="PROSITE" id="PS50968">
    <property type="entry name" value="BIOTINYL_LIPOYL"/>
    <property type="match status" value="1"/>
</dbReference>
<organism evidence="10 11">
    <name type="scientific">Streptococcus ictaluri 707-05</name>
    <dbReference type="NCBI Taxonomy" id="764299"/>
    <lineage>
        <taxon>Bacteria</taxon>
        <taxon>Bacillati</taxon>
        <taxon>Bacillota</taxon>
        <taxon>Bacilli</taxon>
        <taxon>Lactobacillales</taxon>
        <taxon>Streptococcaceae</taxon>
        <taxon>Streptococcus</taxon>
    </lineage>
</organism>
<evidence type="ECO:0000256" key="6">
    <source>
        <dbReference type="ARBA" id="ARBA00023160"/>
    </source>
</evidence>
<accession>G5K038</accession>
<dbReference type="Pfam" id="PF00364">
    <property type="entry name" value="Biotin_lipoyl"/>
    <property type="match status" value="1"/>
</dbReference>
<dbReference type="GO" id="GO:0009317">
    <property type="term" value="C:acetyl-CoA carboxylase complex"/>
    <property type="evidence" value="ECO:0007669"/>
    <property type="project" value="InterPro"/>
</dbReference>
<dbReference type="EMBL" id="AEUX02000001">
    <property type="protein sequence ID" value="EHI70837.1"/>
    <property type="molecule type" value="Genomic_DNA"/>
</dbReference>
<name>G5K038_9STRE</name>
<dbReference type="GO" id="GO:0006633">
    <property type="term" value="P:fatty acid biosynthetic process"/>
    <property type="evidence" value="ECO:0007669"/>
    <property type="project" value="UniProtKB-UniPathway"/>
</dbReference>
<dbReference type="InterPro" id="IPR001882">
    <property type="entry name" value="Biotin_BS"/>
</dbReference>
<keyword evidence="3 8" id="KW-0444">Lipid biosynthesis</keyword>
<dbReference type="GO" id="GO:0003989">
    <property type="term" value="F:acetyl-CoA carboxylase activity"/>
    <property type="evidence" value="ECO:0007669"/>
    <property type="project" value="InterPro"/>
</dbReference>
<dbReference type="STRING" id="764299.STRIC_0902"/>
<comment type="pathway">
    <text evidence="1 8">Lipid metabolism; fatty acid biosynthesis.</text>
</comment>
<evidence type="ECO:0000256" key="5">
    <source>
        <dbReference type="ARBA" id="ARBA00023098"/>
    </source>
</evidence>
<evidence type="ECO:0000313" key="11">
    <source>
        <dbReference type="Proteomes" id="UP000003330"/>
    </source>
</evidence>
<keyword evidence="7 8" id="KW-0092">Biotin</keyword>
<sequence>MNIQEIKDLMAQFDASSLREFSVKTSEGELTFSKNEQTVAPLPLTTERHHPNQAQAHSSQEAFIETTPQASTPTEAAPAQISEGDLVESPLVGVAYLASGPDQPAFVSVGDSVSKGQTLMIIEAMKVMNEVPAPCDGVITEILVSNEDVIEFGQGLVRIK</sequence>
<gene>
    <name evidence="10" type="primary">accB</name>
    <name evidence="10" type="ORF">STRIC_0902</name>
</gene>
<dbReference type="CDD" id="cd06850">
    <property type="entry name" value="biotinyl_domain"/>
    <property type="match status" value="1"/>
</dbReference>
<keyword evidence="11" id="KW-1185">Reference proteome</keyword>
<dbReference type="InterPro" id="IPR001249">
    <property type="entry name" value="AcCoA_biotinCC"/>
</dbReference>
<evidence type="ECO:0000256" key="1">
    <source>
        <dbReference type="ARBA" id="ARBA00005194"/>
    </source>
</evidence>
<keyword evidence="5 8" id="KW-0443">Lipid metabolism</keyword>
<evidence type="ECO:0000256" key="3">
    <source>
        <dbReference type="ARBA" id="ARBA00022516"/>
    </source>
</evidence>
<dbReference type="InterPro" id="IPR050709">
    <property type="entry name" value="Biotin_Carboxyl_Carrier/Decarb"/>
</dbReference>
<dbReference type="PROSITE" id="PS00188">
    <property type="entry name" value="BIOTIN"/>
    <property type="match status" value="1"/>
</dbReference>
<dbReference type="InterPro" id="IPR011053">
    <property type="entry name" value="Single_hybrid_motif"/>
</dbReference>
<dbReference type="RefSeq" id="WP_008087142.1">
    <property type="nucleotide sequence ID" value="NZ_AEUX02000001.1"/>
</dbReference>